<feature type="compositionally biased region" description="Polar residues" evidence="1">
    <location>
        <begin position="569"/>
        <end position="588"/>
    </location>
</feature>
<feature type="compositionally biased region" description="Low complexity" evidence="1">
    <location>
        <begin position="589"/>
        <end position="604"/>
    </location>
</feature>
<feature type="compositionally biased region" description="Polar residues" evidence="1">
    <location>
        <begin position="107"/>
        <end position="121"/>
    </location>
</feature>
<feature type="compositionally biased region" description="Low complexity" evidence="1">
    <location>
        <begin position="194"/>
        <end position="206"/>
    </location>
</feature>
<keyword evidence="3" id="KW-1185">Reference proteome</keyword>
<feature type="compositionally biased region" description="Low complexity" evidence="1">
    <location>
        <begin position="93"/>
        <end position="106"/>
    </location>
</feature>
<accession>A0A286ULG2</accession>
<reference evidence="2 3" key="1">
    <citation type="journal article" date="2017" name="Mol. Ecol.">
        <title>Comparative and population genomic landscape of Phellinus noxius: A hypervariable fungus causing root rot in trees.</title>
        <authorList>
            <person name="Chung C.L."/>
            <person name="Lee T.J."/>
            <person name="Akiba M."/>
            <person name="Lee H.H."/>
            <person name="Kuo T.H."/>
            <person name="Liu D."/>
            <person name="Ke H.M."/>
            <person name="Yokoi T."/>
            <person name="Roa M.B."/>
            <person name="Lu M.J."/>
            <person name="Chang Y.Y."/>
            <person name="Ann P.J."/>
            <person name="Tsai J.N."/>
            <person name="Chen C.Y."/>
            <person name="Tzean S.S."/>
            <person name="Ota Y."/>
            <person name="Hattori T."/>
            <person name="Sahashi N."/>
            <person name="Liou R.F."/>
            <person name="Kikuchi T."/>
            <person name="Tsai I.J."/>
        </authorList>
    </citation>
    <scope>NUCLEOTIDE SEQUENCE [LARGE SCALE GENOMIC DNA]</scope>
    <source>
        <strain evidence="2 3">FFPRI411160</strain>
    </source>
</reference>
<dbReference type="InParanoid" id="A0A286ULG2"/>
<feature type="compositionally biased region" description="Basic and acidic residues" evidence="1">
    <location>
        <begin position="152"/>
        <end position="164"/>
    </location>
</feature>
<dbReference type="Proteomes" id="UP000217199">
    <property type="component" value="Unassembled WGS sequence"/>
</dbReference>
<feature type="region of interest" description="Disordered" evidence="1">
    <location>
        <begin position="30"/>
        <end position="49"/>
    </location>
</feature>
<evidence type="ECO:0000313" key="3">
    <source>
        <dbReference type="Proteomes" id="UP000217199"/>
    </source>
</evidence>
<protein>
    <submittedName>
        <fullName evidence="2">Uncharacterized protein</fullName>
    </submittedName>
</protein>
<feature type="region of interest" description="Disordered" evidence="1">
    <location>
        <begin position="56"/>
        <end position="121"/>
    </location>
</feature>
<feature type="region of interest" description="Disordered" evidence="1">
    <location>
        <begin position="135"/>
        <end position="164"/>
    </location>
</feature>
<feature type="compositionally biased region" description="Basic and acidic residues" evidence="1">
    <location>
        <begin position="392"/>
        <end position="403"/>
    </location>
</feature>
<name>A0A286ULG2_9AGAM</name>
<feature type="region of interest" description="Disordered" evidence="1">
    <location>
        <begin position="185"/>
        <end position="349"/>
    </location>
</feature>
<feature type="region of interest" description="Disordered" evidence="1">
    <location>
        <begin position="501"/>
        <end position="530"/>
    </location>
</feature>
<feature type="compositionally biased region" description="Polar residues" evidence="1">
    <location>
        <begin position="215"/>
        <end position="226"/>
    </location>
</feature>
<comment type="caution">
    <text evidence="2">The sequence shown here is derived from an EMBL/GenBank/DDBJ whole genome shotgun (WGS) entry which is preliminary data.</text>
</comment>
<proteinExistence type="predicted"/>
<evidence type="ECO:0000313" key="2">
    <source>
        <dbReference type="EMBL" id="PAV20334.1"/>
    </source>
</evidence>
<evidence type="ECO:0000256" key="1">
    <source>
        <dbReference type="SAM" id="MobiDB-lite"/>
    </source>
</evidence>
<feature type="compositionally biased region" description="Acidic residues" evidence="1">
    <location>
        <begin position="254"/>
        <end position="265"/>
    </location>
</feature>
<feature type="compositionally biased region" description="Polar residues" evidence="1">
    <location>
        <begin position="606"/>
        <end position="636"/>
    </location>
</feature>
<sequence length="779" mass="86215">MSFAQPSWAPVPPPKDRVYSTAQQGWQIPVHPSYAYAQPSRAKPRKDDYWDTELKENPLGLENMHIRTGGSEQDKRLRASSQPPSASRNAVPSSTTRTSTLPYSTTKESSPGKNIYSNNGFNVDKKGVQYSVYNEEPKPVVASPHRPRSSAAHRERDHIPFQRRSTDLEVPTGYDYIYGGETGTPAASLDRHASVSTRVSASRSQTLPGHRRELTSAQAVQRSQTLPAEALYPREKPTRSPAPMRTSERYDAQIEQDDDDDDDDYIYPSMHRSEATSSKKGDKGTERIQRWLEETKEAGAKDVIGRDEPQTRRIAHESERMFSDSTSRSKRIEQEHSSGRGRVHYSSIPPVSITTDPVYEGNGMLIVSEEPEDIGTKGLIREDDLLSSDSESQGKGRTFDKRNYTPYPTQRVSLRVEDGVGAQAVHLPSPRSLHKSSRTSSTRNSYEQDYFEQEREPDHPRRTKSKSPRSKGQVASLSSGPGQLYGISTASAAANEYQQTYTTPPITPTRAEESRSPSYVPSMTHDRSPNYQAPTRLAYMYRSNGATPSPHARSSSSVTPASVSRSISTKHQSQSQYSHGEHVSSSGTRKQSPRASRSPSPRVPGHTSTSSNYYANLAAQASTPARSHTHTQSQSFAYGDPVGRTHSYSSNAHAQAQAHEGRQITRSASRAATGTGVSTASAAAAAAALNSRHVRSGYWNRRGDHLTSTGYVVLCPPERSYPRDLADYPDTEFRDHFGNTAKGTPDRYPQLPESISKMPGRPAERKYESFIKYVMVTQG</sequence>
<dbReference type="EMBL" id="NBII01000003">
    <property type="protein sequence ID" value="PAV20334.1"/>
    <property type="molecule type" value="Genomic_DNA"/>
</dbReference>
<feature type="region of interest" description="Disordered" evidence="1">
    <location>
        <begin position="542"/>
        <end position="675"/>
    </location>
</feature>
<dbReference type="AlphaFoldDB" id="A0A286ULG2"/>
<gene>
    <name evidence="2" type="ORF">PNOK_0296100</name>
</gene>
<feature type="compositionally biased region" description="Polar residues" evidence="1">
    <location>
        <begin position="438"/>
        <end position="447"/>
    </location>
</feature>
<feature type="region of interest" description="Disordered" evidence="1">
    <location>
        <begin position="423"/>
        <end position="483"/>
    </location>
</feature>
<feature type="region of interest" description="Disordered" evidence="1">
    <location>
        <begin position="379"/>
        <end position="407"/>
    </location>
</feature>
<feature type="compositionally biased region" description="Low complexity" evidence="1">
    <location>
        <begin position="552"/>
        <end position="567"/>
    </location>
</feature>
<feature type="region of interest" description="Disordered" evidence="1">
    <location>
        <begin position="738"/>
        <end position="762"/>
    </location>
</feature>
<dbReference type="OrthoDB" id="3255291at2759"/>
<dbReference type="STRING" id="2282107.A0A286ULG2"/>
<feature type="compositionally biased region" description="Polar residues" evidence="1">
    <location>
        <begin position="79"/>
        <end position="92"/>
    </location>
</feature>
<feature type="compositionally biased region" description="Polar residues" evidence="1">
    <location>
        <begin position="473"/>
        <end position="483"/>
    </location>
</feature>
<organism evidence="2 3">
    <name type="scientific">Pyrrhoderma noxium</name>
    <dbReference type="NCBI Taxonomy" id="2282107"/>
    <lineage>
        <taxon>Eukaryota</taxon>
        <taxon>Fungi</taxon>
        <taxon>Dikarya</taxon>
        <taxon>Basidiomycota</taxon>
        <taxon>Agaricomycotina</taxon>
        <taxon>Agaricomycetes</taxon>
        <taxon>Hymenochaetales</taxon>
        <taxon>Hymenochaetaceae</taxon>
        <taxon>Pyrrhoderma</taxon>
    </lineage>
</organism>
<feature type="region of interest" description="Disordered" evidence="1">
    <location>
        <begin position="1"/>
        <end position="24"/>
    </location>
</feature>
<feature type="compositionally biased region" description="Basic and acidic residues" evidence="1">
    <location>
        <begin position="271"/>
        <end position="322"/>
    </location>
</feature>